<dbReference type="PANTHER" id="PTHR47466">
    <property type="match status" value="1"/>
</dbReference>
<dbReference type="GO" id="GO:0006508">
    <property type="term" value="P:proteolysis"/>
    <property type="evidence" value="ECO:0007669"/>
    <property type="project" value="UniProtKB-KW"/>
</dbReference>
<dbReference type="EMBL" id="BSRZ01000010">
    <property type="protein sequence ID" value="GLW65685.1"/>
    <property type="molecule type" value="Genomic_DNA"/>
</dbReference>
<keyword evidence="7 12" id="KW-0482">Metalloprotease</keyword>
<evidence type="ECO:0000256" key="3">
    <source>
        <dbReference type="ARBA" id="ARBA00022723"/>
    </source>
</evidence>
<keyword evidence="8" id="KW-1015">Disulfide bond</keyword>
<comment type="caution">
    <text evidence="12">The sequence shown here is derived from an EMBL/GenBank/DDBJ whole genome shotgun (WGS) entry which is preliminary data.</text>
</comment>
<evidence type="ECO:0000313" key="13">
    <source>
        <dbReference type="Proteomes" id="UP001165124"/>
    </source>
</evidence>
<sequence length="304" mass="33324">MKLLAAVALVAAFVPSVPSAPLAPASSRAPDCGASAARVRPGSPGVREPNELTPAEVRAAERDLADRLARLDRSPDGDRRSLPARVDVPVYFHVLHDGERGDVPTERIRRQIAAMNAAYGGGYGGADTGVRFRLVQVTRTDNPAWYSHPDRYEMTFKDQLRRGGAGTLNLYSADTGPDLLGWSTFPWRYRSEPIRDGVVIHHESMPGGSIPEFDRGFSAVHETGHWLGLYHTFQNGCEGEGDRVADTPPEREAAYGCPTGRDTCPGDGPDPVHNFMDYSSDTCMREFTWGQGTRIRQVWAAYRA</sequence>
<evidence type="ECO:0000256" key="5">
    <source>
        <dbReference type="ARBA" id="ARBA00022801"/>
    </source>
</evidence>
<accession>A0A9W6PX91</accession>
<dbReference type="InterPro" id="IPR024079">
    <property type="entry name" value="MetalloPept_cat_dom_sf"/>
</dbReference>
<keyword evidence="5" id="KW-0378">Hydrolase</keyword>
<dbReference type="CDD" id="cd04275">
    <property type="entry name" value="ZnMc_pappalysin_like"/>
    <property type="match status" value="1"/>
</dbReference>
<name>A0A9W6PX91_9ACTN</name>
<keyword evidence="6" id="KW-0862">Zinc</keyword>
<evidence type="ECO:0000259" key="11">
    <source>
        <dbReference type="Pfam" id="PF05572"/>
    </source>
</evidence>
<keyword evidence="2" id="KW-0645">Protease</keyword>
<feature type="chain" id="PRO_5040941574" evidence="10">
    <location>
        <begin position="20"/>
        <end position="304"/>
    </location>
</feature>
<dbReference type="Proteomes" id="UP001165124">
    <property type="component" value="Unassembled WGS sequence"/>
</dbReference>
<evidence type="ECO:0000256" key="7">
    <source>
        <dbReference type="ARBA" id="ARBA00023049"/>
    </source>
</evidence>
<dbReference type="RefSeq" id="WP_067907590.1">
    <property type="nucleotide sequence ID" value="NZ_BSRZ01000010.1"/>
</dbReference>
<dbReference type="PANTHER" id="PTHR47466:SF1">
    <property type="entry name" value="METALLOPROTEASE MEP1 (AFU_ORTHOLOGUE AFUA_1G07730)-RELATED"/>
    <property type="match status" value="1"/>
</dbReference>
<feature type="domain" description="Peptidase M43 pregnancy-associated plasma-A" evidence="11">
    <location>
        <begin position="219"/>
        <end position="298"/>
    </location>
</feature>
<evidence type="ECO:0000256" key="8">
    <source>
        <dbReference type="ARBA" id="ARBA00023157"/>
    </source>
</evidence>
<keyword evidence="3" id="KW-0479">Metal-binding</keyword>
<dbReference type="AlphaFoldDB" id="A0A9W6PX91"/>
<evidence type="ECO:0000256" key="6">
    <source>
        <dbReference type="ARBA" id="ARBA00022833"/>
    </source>
</evidence>
<feature type="region of interest" description="Disordered" evidence="9">
    <location>
        <begin position="20"/>
        <end position="52"/>
    </location>
</feature>
<dbReference type="GO" id="GO:0008237">
    <property type="term" value="F:metallopeptidase activity"/>
    <property type="evidence" value="ECO:0007669"/>
    <property type="project" value="UniProtKB-KW"/>
</dbReference>
<keyword evidence="13" id="KW-1185">Reference proteome</keyword>
<evidence type="ECO:0000256" key="10">
    <source>
        <dbReference type="SAM" id="SignalP"/>
    </source>
</evidence>
<protein>
    <submittedName>
        <fullName evidence="12">Zinc metalloprotease</fullName>
    </submittedName>
</protein>
<evidence type="ECO:0000313" key="12">
    <source>
        <dbReference type="EMBL" id="GLW65685.1"/>
    </source>
</evidence>
<dbReference type="Pfam" id="PF05572">
    <property type="entry name" value="Peptidase_M43"/>
    <property type="match status" value="1"/>
</dbReference>
<comment type="similarity">
    <text evidence="1">Belongs to the peptidase M43B family.</text>
</comment>
<organism evidence="12 13">
    <name type="scientific">Actinomadura rubrobrunea</name>
    <dbReference type="NCBI Taxonomy" id="115335"/>
    <lineage>
        <taxon>Bacteria</taxon>
        <taxon>Bacillati</taxon>
        <taxon>Actinomycetota</taxon>
        <taxon>Actinomycetes</taxon>
        <taxon>Streptosporangiales</taxon>
        <taxon>Thermomonosporaceae</taxon>
        <taxon>Actinomadura</taxon>
    </lineage>
</organism>
<evidence type="ECO:0000256" key="4">
    <source>
        <dbReference type="ARBA" id="ARBA00022729"/>
    </source>
</evidence>
<proteinExistence type="inferred from homology"/>
<reference evidence="12" key="1">
    <citation type="submission" date="2023-02" db="EMBL/GenBank/DDBJ databases">
        <title>Actinomadura rubrobrunea NBRC 14622.</title>
        <authorList>
            <person name="Ichikawa N."/>
            <person name="Sato H."/>
            <person name="Tonouchi N."/>
        </authorList>
    </citation>
    <scope>NUCLEOTIDE SEQUENCE</scope>
    <source>
        <strain evidence="12">NBRC 14622</strain>
    </source>
</reference>
<dbReference type="SUPFAM" id="SSF55486">
    <property type="entry name" value="Metalloproteases ('zincins'), catalytic domain"/>
    <property type="match status" value="1"/>
</dbReference>
<dbReference type="GO" id="GO:0046872">
    <property type="term" value="F:metal ion binding"/>
    <property type="evidence" value="ECO:0007669"/>
    <property type="project" value="UniProtKB-KW"/>
</dbReference>
<feature type="signal peptide" evidence="10">
    <location>
        <begin position="1"/>
        <end position="19"/>
    </location>
</feature>
<dbReference type="InterPro" id="IPR008754">
    <property type="entry name" value="Peptidase_M43"/>
</dbReference>
<evidence type="ECO:0000256" key="2">
    <source>
        <dbReference type="ARBA" id="ARBA00022670"/>
    </source>
</evidence>
<keyword evidence="4 10" id="KW-0732">Signal</keyword>
<gene>
    <name evidence="12" type="ORF">Arub01_39290</name>
</gene>
<evidence type="ECO:0000256" key="9">
    <source>
        <dbReference type="SAM" id="MobiDB-lite"/>
    </source>
</evidence>
<evidence type="ECO:0000256" key="1">
    <source>
        <dbReference type="ARBA" id="ARBA00008721"/>
    </source>
</evidence>
<dbReference type="Gene3D" id="3.40.390.10">
    <property type="entry name" value="Collagenase (Catalytic Domain)"/>
    <property type="match status" value="1"/>
</dbReference>